<evidence type="ECO:0000313" key="3">
    <source>
        <dbReference type="Proteomes" id="UP000242869"/>
    </source>
</evidence>
<feature type="region of interest" description="Disordered" evidence="1">
    <location>
        <begin position="30"/>
        <end position="50"/>
    </location>
</feature>
<dbReference type="EMBL" id="FOVE01000012">
    <property type="protein sequence ID" value="SFN57925.1"/>
    <property type="molecule type" value="Genomic_DNA"/>
</dbReference>
<evidence type="ECO:0000256" key="1">
    <source>
        <dbReference type="SAM" id="MobiDB-lite"/>
    </source>
</evidence>
<dbReference type="STRING" id="83765.SAMN05660284_01824"/>
<evidence type="ECO:0000313" key="2">
    <source>
        <dbReference type="EMBL" id="SFN57925.1"/>
    </source>
</evidence>
<accession>A0A1I5A644</accession>
<dbReference type="OrthoDB" id="128043at2"/>
<feature type="compositionally biased region" description="Low complexity" evidence="1">
    <location>
        <begin position="37"/>
        <end position="46"/>
    </location>
</feature>
<name>A0A1I5A644_9NEIS</name>
<organism evidence="2 3">
    <name type="scientific">Formivibrio citricus</name>
    <dbReference type="NCBI Taxonomy" id="83765"/>
    <lineage>
        <taxon>Bacteria</taxon>
        <taxon>Pseudomonadati</taxon>
        <taxon>Pseudomonadota</taxon>
        <taxon>Betaproteobacteria</taxon>
        <taxon>Neisseriales</taxon>
        <taxon>Chitinibacteraceae</taxon>
        <taxon>Formivibrio</taxon>
    </lineage>
</organism>
<protein>
    <recommendedName>
        <fullName evidence="4">YtkA-like</fullName>
    </recommendedName>
</protein>
<dbReference type="Proteomes" id="UP000242869">
    <property type="component" value="Unassembled WGS sequence"/>
</dbReference>
<gene>
    <name evidence="2" type="ORF">SAMN05660284_01824</name>
</gene>
<proteinExistence type="predicted"/>
<dbReference type="AlphaFoldDB" id="A0A1I5A644"/>
<evidence type="ECO:0008006" key="4">
    <source>
        <dbReference type="Google" id="ProtNLM"/>
    </source>
</evidence>
<dbReference type="RefSeq" id="WP_091194900.1">
    <property type="nucleotide sequence ID" value="NZ_FOVE01000012.1"/>
</dbReference>
<keyword evidence="3" id="KW-1185">Reference proteome</keyword>
<sequence>MPAKESNQGFVIAIGAIFAWLTLASPVQSQDHDAHGQHGAPAPAGASQRIEAKLSAPDSIRPNQQVPLTVQVQDAQGQRITAYERFQEALMHMIVVSDDLRFFNHLHPEHDGNGNFKVTTRFPAPGAYTLFCDYKPAGRAEQVSVLKLAVPGAMPVTPAIDTATTVKHFAQTTVTLGVSPAQLKAATDTLVTFDLRQKENGQPVADLQPYLGEKGHLVIIKQSSPLSGADYIHAHALKEGNGAAVQFMTRFPRPGLYKLWGQFNRGGTILTADFWVDVKPH</sequence>
<reference evidence="3" key="1">
    <citation type="submission" date="2016-10" db="EMBL/GenBank/DDBJ databases">
        <authorList>
            <person name="Varghese N."/>
            <person name="Submissions S."/>
        </authorList>
    </citation>
    <scope>NUCLEOTIDE SEQUENCE [LARGE SCALE GENOMIC DNA]</scope>
    <source>
        <strain evidence="3">DSM 6150</strain>
    </source>
</reference>